<protein>
    <submittedName>
        <fullName evidence="1">Uncharacterized protein</fullName>
    </submittedName>
</protein>
<organism evidence="1 2">
    <name type="scientific">Persea americana</name>
    <name type="common">Avocado</name>
    <dbReference type="NCBI Taxonomy" id="3435"/>
    <lineage>
        <taxon>Eukaryota</taxon>
        <taxon>Viridiplantae</taxon>
        <taxon>Streptophyta</taxon>
        <taxon>Embryophyta</taxon>
        <taxon>Tracheophyta</taxon>
        <taxon>Spermatophyta</taxon>
        <taxon>Magnoliopsida</taxon>
        <taxon>Magnoliidae</taxon>
        <taxon>Laurales</taxon>
        <taxon>Lauraceae</taxon>
        <taxon>Persea</taxon>
    </lineage>
</organism>
<dbReference type="EMBL" id="CM056809">
    <property type="protein sequence ID" value="KAJ8648046.1"/>
    <property type="molecule type" value="Genomic_DNA"/>
</dbReference>
<sequence length="336" mass="38634">MADEKVYPTPLASHEDIISNPTVFMNALRHFHSTLGTRFMIPVIGGKGLDLHLLYGEVTKRGGLEKVIKEKRWKEVIAAFKFPPTTTSASFVLRKYYTSLLHHFEQVYFFKVQGKLVPPAVTMAVKTPPPCKPAMPCVTESEPDSLLQRLQLLQQMVCKRKKAFPTLESGEPMNLPVMGVINGKFDNGYFVTVTVGLEIFQGVLYHVFEDASTSLATPNNAIVPYVAPQPQRRRRRGKRNRDPNHPKPNRSAYNFFFAEKHSKLKLLYPQREREFSKMIGESWNKLTQEERMKYNACGLKDKERYKREMQEYKERMKLVQHKEAARAGPSSLIEVE</sequence>
<reference evidence="1 2" key="1">
    <citation type="journal article" date="2022" name="Hortic Res">
        <title>A haplotype resolved chromosomal level avocado genome allows analysis of novel avocado genes.</title>
        <authorList>
            <person name="Nath O."/>
            <person name="Fletcher S.J."/>
            <person name="Hayward A."/>
            <person name="Shaw L.M."/>
            <person name="Masouleh A.K."/>
            <person name="Furtado A."/>
            <person name="Henry R.J."/>
            <person name="Mitter N."/>
        </authorList>
    </citation>
    <scope>NUCLEOTIDE SEQUENCE [LARGE SCALE GENOMIC DNA]</scope>
    <source>
        <strain evidence="2">cv. Hass</strain>
    </source>
</reference>
<evidence type="ECO:0000313" key="1">
    <source>
        <dbReference type="EMBL" id="KAJ8648046.1"/>
    </source>
</evidence>
<keyword evidence="2" id="KW-1185">Reference proteome</keyword>
<name>A0ACC2MQT0_PERAE</name>
<accession>A0ACC2MQT0</accession>
<gene>
    <name evidence="1" type="ORF">MRB53_001069</name>
</gene>
<dbReference type="Proteomes" id="UP001234297">
    <property type="component" value="Chromosome 1"/>
</dbReference>
<proteinExistence type="predicted"/>
<evidence type="ECO:0000313" key="2">
    <source>
        <dbReference type="Proteomes" id="UP001234297"/>
    </source>
</evidence>
<comment type="caution">
    <text evidence="1">The sequence shown here is derived from an EMBL/GenBank/DDBJ whole genome shotgun (WGS) entry which is preliminary data.</text>
</comment>